<dbReference type="PANTHER" id="PTHR22835:SF683">
    <property type="entry name" value="OS05G0506800 PROTEIN"/>
    <property type="match status" value="1"/>
</dbReference>
<gene>
    <name evidence="6" type="ORF">F0562_013866</name>
</gene>
<feature type="signal peptide" evidence="5">
    <location>
        <begin position="1"/>
        <end position="29"/>
    </location>
</feature>
<evidence type="ECO:0000256" key="4">
    <source>
        <dbReference type="ARBA" id="ARBA00023180"/>
    </source>
</evidence>
<evidence type="ECO:0000256" key="3">
    <source>
        <dbReference type="ARBA" id="ARBA00022801"/>
    </source>
</evidence>
<proteinExistence type="inferred from homology"/>
<keyword evidence="7" id="KW-1185">Reference proteome</keyword>
<evidence type="ECO:0000256" key="5">
    <source>
        <dbReference type="SAM" id="SignalP"/>
    </source>
</evidence>
<keyword evidence="4" id="KW-0325">Glycoprotein</keyword>
<dbReference type="Gene3D" id="3.40.50.1110">
    <property type="entry name" value="SGNH hydrolase"/>
    <property type="match status" value="1"/>
</dbReference>
<evidence type="ECO:0000313" key="7">
    <source>
        <dbReference type="Proteomes" id="UP000325577"/>
    </source>
</evidence>
<sequence>MASSRHFLHKPRLLHIFLILTILTPYAISCYTSIFGFGDSLIDTGNIVYVSRGKVPDCVIPPYGETYFHNSTGRCCDGRLIIDFIAQNLGLPFVPPYFGVRNSSGAVNLEKGVNFAVIGASTLDDSFFEERGIPNDFKHVSLRCQLNWFKDLLRSLCSTPSSCKKLLQSSLLMMDFGGNDYIRTLTAGRSVEEARSYVPLVVNTMASAINELIELEVGTIMVQATLPLGCLSYFLTYFRSTDKEEYDSCGCLSWLNKLVEYHNELLQIKLKHIRELHPHATIIYGDLYNAALPFFLSPRKFGFTKGALIACCGTGGPPYNINTSVDCGYPPTFAFDHPFLYVNWDGYHLTEAAYRLITKGLLEGRYTIPPINTSCVSTVMSAEHSNFDYVR</sequence>
<dbReference type="Proteomes" id="UP000325577">
    <property type="component" value="Linkage Group LG6"/>
</dbReference>
<dbReference type="InterPro" id="IPR036514">
    <property type="entry name" value="SGNH_hydro_sf"/>
</dbReference>
<keyword evidence="2 5" id="KW-0732">Signal</keyword>
<accession>A0A5J4ZNY4</accession>
<reference evidence="6 7" key="1">
    <citation type="submission" date="2019-09" db="EMBL/GenBank/DDBJ databases">
        <title>A chromosome-level genome assembly of the Chinese tupelo Nyssa sinensis.</title>
        <authorList>
            <person name="Yang X."/>
            <person name="Kang M."/>
            <person name="Yang Y."/>
            <person name="Xiong H."/>
            <person name="Wang M."/>
            <person name="Zhang Z."/>
            <person name="Wang Z."/>
            <person name="Wu H."/>
            <person name="Ma T."/>
            <person name="Liu J."/>
            <person name="Xi Z."/>
        </authorList>
    </citation>
    <scope>NUCLEOTIDE SEQUENCE [LARGE SCALE GENOMIC DNA]</scope>
    <source>
        <strain evidence="6">J267</strain>
        <tissue evidence="6">Leaf</tissue>
    </source>
</reference>
<feature type="chain" id="PRO_5023941438" evidence="5">
    <location>
        <begin position="30"/>
        <end position="391"/>
    </location>
</feature>
<dbReference type="CDD" id="cd01837">
    <property type="entry name" value="SGNH_plant_lipase_like"/>
    <property type="match status" value="1"/>
</dbReference>
<dbReference type="OrthoDB" id="1600564at2759"/>
<dbReference type="SUPFAM" id="SSF52266">
    <property type="entry name" value="SGNH hydrolase"/>
    <property type="match status" value="1"/>
</dbReference>
<dbReference type="GO" id="GO:0006629">
    <property type="term" value="P:lipid metabolic process"/>
    <property type="evidence" value="ECO:0007669"/>
    <property type="project" value="InterPro"/>
</dbReference>
<dbReference type="InterPro" id="IPR035669">
    <property type="entry name" value="SGNH_plant_lipase-like"/>
</dbReference>
<dbReference type="PROSITE" id="PS01098">
    <property type="entry name" value="LIPASE_GDSL_SER"/>
    <property type="match status" value="1"/>
</dbReference>
<dbReference type="PANTHER" id="PTHR22835">
    <property type="entry name" value="ZINC FINGER FYVE DOMAIN CONTAINING PROTEIN"/>
    <property type="match status" value="1"/>
</dbReference>
<keyword evidence="3" id="KW-0378">Hydrolase</keyword>
<evidence type="ECO:0000256" key="1">
    <source>
        <dbReference type="ARBA" id="ARBA00008668"/>
    </source>
</evidence>
<evidence type="ECO:0000256" key="2">
    <source>
        <dbReference type="ARBA" id="ARBA00022729"/>
    </source>
</evidence>
<dbReference type="InterPro" id="IPR001087">
    <property type="entry name" value="GDSL"/>
</dbReference>
<dbReference type="EMBL" id="CM018049">
    <property type="protein sequence ID" value="KAA8519689.1"/>
    <property type="molecule type" value="Genomic_DNA"/>
</dbReference>
<protein>
    <submittedName>
        <fullName evidence="6">Uncharacterized protein</fullName>
    </submittedName>
</protein>
<name>A0A5J4ZNY4_9ASTE</name>
<dbReference type="Pfam" id="PF00657">
    <property type="entry name" value="Lipase_GDSL"/>
    <property type="match status" value="1"/>
</dbReference>
<dbReference type="GO" id="GO:0016298">
    <property type="term" value="F:lipase activity"/>
    <property type="evidence" value="ECO:0007669"/>
    <property type="project" value="InterPro"/>
</dbReference>
<evidence type="ECO:0000313" key="6">
    <source>
        <dbReference type="EMBL" id="KAA8519689.1"/>
    </source>
</evidence>
<dbReference type="InterPro" id="IPR008265">
    <property type="entry name" value="Lipase_GDSL_AS"/>
</dbReference>
<dbReference type="AlphaFoldDB" id="A0A5J4ZNY4"/>
<comment type="similarity">
    <text evidence="1">Belongs to the 'GDSL' lipolytic enzyme family.</text>
</comment>
<organism evidence="6 7">
    <name type="scientific">Nyssa sinensis</name>
    <dbReference type="NCBI Taxonomy" id="561372"/>
    <lineage>
        <taxon>Eukaryota</taxon>
        <taxon>Viridiplantae</taxon>
        <taxon>Streptophyta</taxon>
        <taxon>Embryophyta</taxon>
        <taxon>Tracheophyta</taxon>
        <taxon>Spermatophyta</taxon>
        <taxon>Magnoliopsida</taxon>
        <taxon>eudicotyledons</taxon>
        <taxon>Gunneridae</taxon>
        <taxon>Pentapetalae</taxon>
        <taxon>asterids</taxon>
        <taxon>Cornales</taxon>
        <taxon>Nyssaceae</taxon>
        <taxon>Nyssa</taxon>
    </lineage>
</organism>